<organism evidence="16 17">
    <name type="scientific">Araneus ventricosus</name>
    <name type="common">Orbweaver spider</name>
    <name type="synonym">Epeira ventricosa</name>
    <dbReference type="NCBI Taxonomy" id="182803"/>
    <lineage>
        <taxon>Eukaryota</taxon>
        <taxon>Metazoa</taxon>
        <taxon>Ecdysozoa</taxon>
        <taxon>Arthropoda</taxon>
        <taxon>Chelicerata</taxon>
        <taxon>Arachnida</taxon>
        <taxon>Araneae</taxon>
        <taxon>Araneomorphae</taxon>
        <taxon>Entelegynae</taxon>
        <taxon>Araneoidea</taxon>
        <taxon>Araneidae</taxon>
        <taxon>Araneus</taxon>
    </lineage>
</organism>
<dbReference type="FunFam" id="3.30.160.60:FF:000690">
    <property type="entry name" value="Zinc finger protein 354C"/>
    <property type="match status" value="1"/>
</dbReference>
<proteinExistence type="inferred from homology"/>
<dbReference type="InterPro" id="IPR036236">
    <property type="entry name" value="Znf_C2H2_sf"/>
</dbReference>
<keyword evidence="4" id="KW-0597">Phosphoprotein</keyword>
<comment type="subcellular location">
    <subcellularLocation>
        <location evidence="2">Nucleus</location>
    </subcellularLocation>
</comment>
<feature type="domain" description="C2H2-type" evidence="14">
    <location>
        <begin position="461"/>
        <end position="488"/>
    </location>
</feature>
<keyword evidence="11" id="KW-0804">Transcription</keyword>
<feature type="domain" description="C2H2-type" evidence="14">
    <location>
        <begin position="137"/>
        <end position="164"/>
    </location>
</feature>
<feature type="domain" description="C2H2-type" evidence="14">
    <location>
        <begin position="517"/>
        <end position="544"/>
    </location>
</feature>
<keyword evidence="6" id="KW-0677">Repeat</keyword>
<feature type="domain" description="C2H2-type" evidence="14">
    <location>
        <begin position="405"/>
        <end position="432"/>
    </location>
</feature>
<feature type="domain" description="C2H2-type" evidence="14">
    <location>
        <begin position="249"/>
        <end position="276"/>
    </location>
</feature>
<comment type="caution">
    <text evidence="16">The sequence shown here is derived from an EMBL/GenBank/DDBJ whole genome shotgun (WGS) entry which is preliminary data.</text>
</comment>
<evidence type="ECO:0000256" key="6">
    <source>
        <dbReference type="ARBA" id="ARBA00022737"/>
    </source>
</evidence>
<dbReference type="SMART" id="SM00355">
    <property type="entry name" value="ZnF_C2H2"/>
    <property type="match status" value="12"/>
</dbReference>
<dbReference type="Pfam" id="PF13912">
    <property type="entry name" value="zf-C2H2_6"/>
    <property type="match status" value="1"/>
</dbReference>
<evidence type="ECO:0000313" key="17">
    <source>
        <dbReference type="Proteomes" id="UP000499080"/>
    </source>
</evidence>
<evidence type="ECO:0000259" key="14">
    <source>
        <dbReference type="PROSITE" id="PS50157"/>
    </source>
</evidence>
<dbReference type="EMBL" id="BGPR01020390">
    <property type="protein sequence ID" value="GBN84539.1"/>
    <property type="molecule type" value="Genomic_DNA"/>
</dbReference>
<comment type="similarity">
    <text evidence="3">Belongs to the krueppel C2H2-type zinc-finger protein family.</text>
</comment>
<evidence type="ECO:0000256" key="1">
    <source>
        <dbReference type="ARBA" id="ARBA00003767"/>
    </source>
</evidence>
<feature type="domain" description="C2H2-type" evidence="14">
    <location>
        <begin position="277"/>
        <end position="304"/>
    </location>
</feature>
<dbReference type="FunFam" id="3.30.160.60:FF:002343">
    <property type="entry name" value="Zinc finger protein 33A"/>
    <property type="match status" value="1"/>
</dbReference>
<dbReference type="Pfam" id="PF00096">
    <property type="entry name" value="zf-C2H2"/>
    <property type="match status" value="9"/>
</dbReference>
<feature type="domain" description="C2H2-type" evidence="14">
    <location>
        <begin position="489"/>
        <end position="516"/>
    </location>
</feature>
<keyword evidence="17" id="KW-1185">Reference proteome</keyword>
<feature type="domain" description="C2H2-type" evidence="14">
    <location>
        <begin position="165"/>
        <end position="192"/>
    </location>
</feature>
<feature type="domain" description="C2H2-type" evidence="14">
    <location>
        <begin position="193"/>
        <end position="220"/>
    </location>
</feature>
<dbReference type="EMBL" id="BGPR01020374">
    <property type="protein sequence ID" value="GBN84499.1"/>
    <property type="molecule type" value="Genomic_DNA"/>
</dbReference>
<dbReference type="SUPFAM" id="SSF57667">
    <property type="entry name" value="beta-beta-alpha zinc fingers"/>
    <property type="match status" value="7"/>
</dbReference>
<evidence type="ECO:0000313" key="16">
    <source>
        <dbReference type="EMBL" id="GBN84539.1"/>
    </source>
</evidence>
<evidence type="ECO:0000256" key="12">
    <source>
        <dbReference type="ARBA" id="ARBA00023242"/>
    </source>
</evidence>
<dbReference type="FunFam" id="3.30.160.60:FF:000100">
    <property type="entry name" value="Zinc finger 45-like"/>
    <property type="match status" value="2"/>
</dbReference>
<dbReference type="GO" id="GO:0003677">
    <property type="term" value="F:DNA binding"/>
    <property type="evidence" value="ECO:0007669"/>
    <property type="project" value="UniProtKB-KW"/>
</dbReference>
<accession>A0A4Y2SB54</accession>
<dbReference type="InterPro" id="IPR013087">
    <property type="entry name" value="Znf_C2H2_type"/>
</dbReference>
<dbReference type="PROSITE" id="PS00028">
    <property type="entry name" value="ZINC_FINGER_C2H2_1"/>
    <property type="match status" value="12"/>
</dbReference>
<evidence type="ECO:0000256" key="10">
    <source>
        <dbReference type="ARBA" id="ARBA00023125"/>
    </source>
</evidence>
<feature type="domain" description="C2H2-type" evidence="14">
    <location>
        <begin position="221"/>
        <end position="248"/>
    </location>
</feature>
<dbReference type="GO" id="GO:0003682">
    <property type="term" value="F:chromatin binding"/>
    <property type="evidence" value="ECO:0007669"/>
    <property type="project" value="UniProtKB-ARBA"/>
</dbReference>
<dbReference type="GO" id="GO:0005634">
    <property type="term" value="C:nucleus"/>
    <property type="evidence" value="ECO:0007669"/>
    <property type="project" value="UniProtKB-SubCell"/>
</dbReference>
<dbReference type="PROSITE" id="PS50157">
    <property type="entry name" value="ZINC_FINGER_C2H2_2"/>
    <property type="match status" value="12"/>
</dbReference>
<comment type="function">
    <text evidence="1">May be involved in transcriptional regulation.</text>
</comment>
<reference evidence="16 17" key="1">
    <citation type="journal article" date="2019" name="Sci. Rep.">
        <title>Orb-weaving spider Araneus ventricosus genome elucidates the spidroin gene catalogue.</title>
        <authorList>
            <person name="Kono N."/>
            <person name="Nakamura H."/>
            <person name="Ohtoshi R."/>
            <person name="Moran D.A.P."/>
            <person name="Shinohara A."/>
            <person name="Yoshida Y."/>
            <person name="Fujiwara M."/>
            <person name="Mori M."/>
            <person name="Tomita M."/>
            <person name="Arakawa K."/>
        </authorList>
    </citation>
    <scope>NUCLEOTIDE SEQUENCE [LARGE SCALE GENOMIC DNA]</scope>
</reference>
<evidence type="ECO:0000256" key="7">
    <source>
        <dbReference type="ARBA" id="ARBA00022771"/>
    </source>
</evidence>
<dbReference type="FunFam" id="3.30.160.60:FF:001049">
    <property type="entry name" value="zinc finger protein 319"/>
    <property type="match status" value="1"/>
</dbReference>
<dbReference type="GO" id="GO:0000981">
    <property type="term" value="F:DNA-binding transcription factor activity, RNA polymerase II-specific"/>
    <property type="evidence" value="ECO:0007669"/>
    <property type="project" value="TreeGrafter"/>
</dbReference>
<name>A0A4Y2SB54_ARAVE</name>
<dbReference type="PANTHER" id="PTHR24394">
    <property type="entry name" value="ZINC FINGER PROTEIN"/>
    <property type="match status" value="1"/>
</dbReference>
<dbReference type="FunFam" id="3.30.160.60:FF:000226">
    <property type="entry name" value="Zinc finger protein 236 variant"/>
    <property type="match status" value="1"/>
</dbReference>
<evidence type="ECO:0000256" key="5">
    <source>
        <dbReference type="ARBA" id="ARBA00022723"/>
    </source>
</evidence>
<evidence type="ECO:0000256" key="2">
    <source>
        <dbReference type="ARBA" id="ARBA00004123"/>
    </source>
</evidence>
<dbReference type="FunFam" id="3.30.160.60:FF:000839">
    <property type="entry name" value="Zinc finger protein 691"/>
    <property type="match status" value="1"/>
</dbReference>
<keyword evidence="5" id="KW-0479">Metal-binding</keyword>
<evidence type="ECO:0000256" key="13">
    <source>
        <dbReference type="PROSITE-ProRule" id="PRU00042"/>
    </source>
</evidence>
<gene>
    <name evidence="16" type="primary">ZNF45_45</name>
    <name evidence="15" type="synonym">ZNF45_34</name>
    <name evidence="15" type="ORF">AVEN_173286_1</name>
    <name evidence="16" type="ORF">AVEN_256206_1</name>
</gene>
<dbReference type="Gene3D" id="3.30.160.60">
    <property type="entry name" value="Classic Zinc Finger"/>
    <property type="match status" value="11"/>
</dbReference>
<dbReference type="OrthoDB" id="6077919at2759"/>
<evidence type="ECO:0000256" key="11">
    <source>
        <dbReference type="ARBA" id="ARBA00023163"/>
    </source>
</evidence>
<feature type="domain" description="C2H2-type" evidence="14">
    <location>
        <begin position="433"/>
        <end position="460"/>
    </location>
</feature>
<keyword evidence="9" id="KW-0805">Transcription regulation</keyword>
<keyword evidence="7 13" id="KW-0863">Zinc-finger</keyword>
<dbReference type="Proteomes" id="UP000499080">
    <property type="component" value="Unassembled WGS sequence"/>
</dbReference>
<dbReference type="GO" id="GO:0008270">
    <property type="term" value="F:zinc ion binding"/>
    <property type="evidence" value="ECO:0007669"/>
    <property type="project" value="UniProtKB-KW"/>
</dbReference>
<protein>
    <submittedName>
        <fullName evidence="16">Zinc finger protein 45</fullName>
    </submittedName>
</protein>
<evidence type="ECO:0000256" key="9">
    <source>
        <dbReference type="ARBA" id="ARBA00023015"/>
    </source>
</evidence>
<dbReference type="PANTHER" id="PTHR24394:SF29">
    <property type="entry name" value="MYONEURIN"/>
    <property type="match status" value="1"/>
</dbReference>
<keyword evidence="8" id="KW-0862">Zinc</keyword>
<sequence length="675" mass="77878">MDSMANNLSFLHSYTIISANSNKNEYCIVKTGDNCIIENTGGTFSLENVQNSHRNINSAEFENVEKCSNQNSVDNTNETYTVENPNEVFPLDDGYCIEIPEEICNTQTINVTIESNQSRESFPCQDLNLLYSNRQVYICDVCNRAFHKKSNLNRHYRSHTGDNPHICDICDARYPTRSRLKEHQKSHSGERPFICNLCNKTFARTSNLTRHLRIHNGLKTYKCDQCDSCFVEATRLREHYLIHTGEKKHACDLCDKKFLKKSNLKRHYRTHTGEHSHTCETCGRNFSKRIYLLVHIKTHSIEALSCGVQASNHPPTDNVEENQSNNDTSSVIETELFEECTMKDIECGISVENISDNSEINFETYTFKNLDDKLYSCKQCGRHFIKEKSLNTHLQKHNVIGKDPLKCSVCKTNFTHLSRLKEHFITHSGEKPFLCVVCGQKFGRKFNLLRHLLTHTGEKMHQCEICNKQYSNMSRLKEHLLIHTGVKPHRCDICKKFFRHKFGLQRHYLIHTGEKPHKCDLCNKHFSRKSRLGAHYRSHGKILPASHPSSPLDNMFFIHNRVEPRLTQIIENLESRLSELSPNFKKSSSAQQKLMFTPKKCKTNDVFCLNSSNISNQNRALITEDSVIFSDTKIHASKPELSVSARTRVFKHNKIQSSVKKVQMNENSEQVIEVV</sequence>
<keyword evidence="10" id="KW-0238">DNA-binding</keyword>
<evidence type="ECO:0000256" key="8">
    <source>
        <dbReference type="ARBA" id="ARBA00022833"/>
    </source>
</evidence>
<evidence type="ECO:0000256" key="4">
    <source>
        <dbReference type="ARBA" id="ARBA00022553"/>
    </source>
</evidence>
<feature type="domain" description="C2H2-type" evidence="14">
    <location>
        <begin position="375"/>
        <end position="397"/>
    </location>
</feature>
<keyword evidence="12" id="KW-0539">Nucleus</keyword>
<evidence type="ECO:0000313" key="15">
    <source>
        <dbReference type="EMBL" id="GBN84499.1"/>
    </source>
</evidence>
<dbReference type="AlphaFoldDB" id="A0A4Y2SB54"/>
<evidence type="ECO:0000256" key="3">
    <source>
        <dbReference type="ARBA" id="ARBA00006991"/>
    </source>
</evidence>